<evidence type="ECO:0000259" key="1">
    <source>
        <dbReference type="Pfam" id="PF24750"/>
    </source>
</evidence>
<dbReference type="Proteomes" id="UP000006591">
    <property type="component" value="Chromosome 7"/>
</dbReference>
<dbReference type="PANTHER" id="PTHR35546">
    <property type="entry name" value="F-BOX PROTEIN INTERACTION DOMAIN PROTEIN-RELATED"/>
    <property type="match status" value="1"/>
</dbReference>
<dbReference type="Gramene" id="ONIVA07G15190.3">
    <property type="protein sequence ID" value="ONIVA07G15190.3"/>
    <property type="gene ID" value="ONIVA07G15190"/>
</dbReference>
<dbReference type="InterPro" id="IPR017451">
    <property type="entry name" value="F-box-assoc_interact_dom"/>
</dbReference>
<reference evidence="2" key="2">
    <citation type="submission" date="2018-04" db="EMBL/GenBank/DDBJ databases">
        <title>OnivRS2 (Oryza nivara Reference Sequence Version 2).</title>
        <authorList>
            <person name="Zhang J."/>
            <person name="Kudrna D."/>
            <person name="Lee S."/>
            <person name="Talag J."/>
            <person name="Rajasekar S."/>
            <person name="Welchert J."/>
            <person name="Hsing Y.-I."/>
            <person name="Wing R.A."/>
        </authorList>
    </citation>
    <scope>NUCLEOTIDE SEQUENCE [LARGE SCALE GENOMIC DNA]</scope>
    <source>
        <strain evidence="2">SL10</strain>
    </source>
</reference>
<dbReference type="SUPFAM" id="SSF82171">
    <property type="entry name" value="DPP6 N-terminal domain-like"/>
    <property type="match status" value="1"/>
</dbReference>
<reference evidence="2" key="1">
    <citation type="submission" date="2015-04" db="UniProtKB">
        <authorList>
            <consortium name="EnsemblPlants"/>
        </authorList>
    </citation>
    <scope>IDENTIFICATION</scope>
    <source>
        <strain evidence="2">SL10</strain>
    </source>
</reference>
<evidence type="ECO:0000313" key="2">
    <source>
        <dbReference type="EnsemblPlants" id="ONIVA07G15190.3"/>
    </source>
</evidence>
<dbReference type="InterPro" id="IPR056592">
    <property type="entry name" value="Beta-prop_At3g26010-like"/>
</dbReference>
<dbReference type="SUPFAM" id="SSF81383">
    <property type="entry name" value="F-box domain"/>
    <property type="match status" value="1"/>
</dbReference>
<feature type="domain" description="F-box protein At3g26010-like beta-propeller" evidence="1">
    <location>
        <begin position="151"/>
        <end position="396"/>
    </location>
</feature>
<dbReference type="EnsemblPlants" id="ONIVA07G15190.3">
    <property type="protein sequence ID" value="ONIVA07G15190.3"/>
    <property type="gene ID" value="ONIVA07G15190"/>
</dbReference>
<organism evidence="2">
    <name type="scientific">Oryza nivara</name>
    <name type="common">Indian wild rice</name>
    <name type="synonym">Oryza sativa f. spontanea</name>
    <dbReference type="NCBI Taxonomy" id="4536"/>
    <lineage>
        <taxon>Eukaryota</taxon>
        <taxon>Viridiplantae</taxon>
        <taxon>Streptophyta</taxon>
        <taxon>Embryophyta</taxon>
        <taxon>Tracheophyta</taxon>
        <taxon>Spermatophyta</taxon>
        <taxon>Magnoliopsida</taxon>
        <taxon>Liliopsida</taxon>
        <taxon>Poales</taxon>
        <taxon>Poaceae</taxon>
        <taxon>BOP clade</taxon>
        <taxon>Oryzoideae</taxon>
        <taxon>Oryzeae</taxon>
        <taxon>Oryzinae</taxon>
        <taxon>Oryza</taxon>
    </lineage>
</organism>
<name>A0A0E0I1N6_ORYNI</name>
<keyword evidence="3" id="KW-1185">Reference proteome</keyword>
<sequence>MVFCTLSRLLMRLWRLTWRGKKWRKIPVPDRDNDIGIIHQTQGCLCAFNTIKHTVSSLDLFEGKNYRLDFEYQVIAVHPECNLIFFVYGLDNTLMAYEMDRKEENLPNKRRNPAASLTDELIVEVLRRLPIRSVCQFKCTLVCPTFSFLPQCHDVVILDCCNGLLLCRCYVSRGTSQFHYAVCNPATKEWVMLRDANWAVDERRTARLCFDPAISSHFHVLEYVEDEDSYVTGVEIYSSETGLWTLHENGWNDEEVSLDVDRTSVFLNGFLHSVTYAAKIVVVDMEGKKWRRIPMPDPDGLDNGIIHQTQGRLCAFHVDPNDIFKLSIWFLEDYDTDNWILKHTMSSMKLFGGKKYRLDSSYQVIAVHPECNLIFFVYGWHNTLMAYEMDRKEVRAIRKLGHESRQPYLPYVPMFSESLADGR</sequence>
<dbReference type="Pfam" id="PF24750">
    <property type="entry name" value="b-prop_At3g26010-like"/>
    <property type="match status" value="1"/>
</dbReference>
<dbReference type="InterPro" id="IPR036047">
    <property type="entry name" value="F-box-like_dom_sf"/>
</dbReference>
<dbReference type="AlphaFoldDB" id="A0A0E0I1N6"/>
<dbReference type="InterPro" id="IPR055290">
    <property type="entry name" value="At3g26010-like"/>
</dbReference>
<dbReference type="NCBIfam" id="TIGR01640">
    <property type="entry name" value="F_box_assoc_1"/>
    <property type="match status" value="1"/>
</dbReference>
<proteinExistence type="predicted"/>
<evidence type="ECO:0000313" key="3">
    <source>
        <dbReference type="Proteomes" id="UP000006591"/>
    </source>
</evidence>
<dbReference type="PANTHER" id="PTHR35546:SF105">
    <property type="entry name" value="OS05G0139200 PROTEIN"/>
    <property type="match status" value="1"/>
</dbReference>
<accession>A0A0E0I1N6</accession>
<protein>
    <recommendedName>
        <fullName evidence="1">F-box protein At3g26010-like beta-propeller domain-containing protein</fullName>
    </recommendedName>
</protein>